<organism evidence="1 2">
    <name type="scientific">Levilactobacillus fujinensis</name>
    <dbReference type="NCBI Taxonomy" id="2486024"/>
    <lineage>
        <taxon>Bacteria</taxon>
        <taxon>Bacillati</taxon>
        <taxon>Bacillota</taxon>
        <taxon>Bacilli</taxon>
        <taxon>Lactobacillales</taxon>
        <taxon>Lactobacillaceae</taxon>
        <taxon>Levilactobacillus</taxon>
    </lineage>
</organism>
<dbReference type="Proteomes" id="UP001596283">
    <property type="component" value="Unassembled WGS sequence"/>
</dbReference>
<dbReference type="RefSeq" id="WP_125687852.1">
    <property type="nucleotide sequence ID" value="NZ_JBHSSI010000026.1"/>
</dbReference>
<reference evidence="2" key="1">
    <citation type="journal article" date="2019" name="Int. J. Syst. Evol. Microbiol.">
        <title>The Global Catalogue of Microorganisms (GCM) 10K type strain sequencing project: providing services to taxonomists for standard genome sequencing and annotation.</title>
        <authorList>
            <consortium name="The Broad Institute Genomics Platform"/>
            <consortium name="The Broad Institute Genome Sequencing Center for Infectious Disease"/>
            <person name="Wu L."/>
            <person name="Ma J."/>
        </authorList>
    </citation>
    <scope>NUCLEOTIDE SEQUENCE [LARGE SCALE GENOMIC DNA]</scope>
    <source>
        <strain evidence="2">CCM 8908</strain>
    </source>
</reference>
<name>A0ABW1TG69_9LACO</name>
<protein>
    <submittedName>
        <fullName evidence="1">Uncharacterized protein</fullName>
    </submittedName>
</protein>
<dbReference type="EMBL" id="JBHSSI010000026">
    <property type="protein sequence ID" value="MFC6260230.1"/>
    <property type="molecule type" value="Genomic_DNA"/>
</dbReference>
<evidence type="ECO:0000313" key="2">
    <source>
        <dbReference type="Proteomes" id="UP001596283"/>
    </source>
</evidence>
<sequence>MNNDTQFHLMDIVVAAVPYDDGKTFKTRPALLVMIDRQQSTVYKITSKYENKSEDIKRFYYPIKFWREAGLDKMSYVDVHTAYALATEYMLQNSPIGKFSKPDQIELFKFVKRVRNNQD</sequence>
<proteinExistence type="predicted"/>
<dbReference type="SUPFAM" id="SSF50118">
    <property type="entry name" value="Cell growth inhibitor/plasmid maintenance toxic component"/>
    <property type="match status" value="1"/>
</dbReference>
<accession>A0ABW1TG69</accession>
<evidence type="ECO:0000313" key="1">
    <source>
        <dbReference type="EMBL" id="MFC6260230.1"/>
    </source>
</evidence>
<comment type="caution">
    <text evidence="1">The sequence shown here is derived from an EMBL/GenBank/DDBJ whole genome shotgun (WGS) entry which is preliminary data.</text>
</comment>
<gene>
    <name evidence="1" type="ORF">ACFP1C_04660</name>
</gene>
<keyword evidence="2" id="KW-1185">Reference proteome</keyword>